<keyword evidence="1" id="KW-0472">Membrane</keyword>
<keyword evidence="1" id="KW-0812">Transmembrane</keyword>
<comment type="caution">
    <text evidence="2">The sequence shown here is derived from an EMBL/GenBank/DDBJ whole genome shotgun (WGS) entry which is preliminary data.</text>
</comment>
<feature type="transmembrane region" description="Helical" evidence="1">
    <location>
        <begin position="12"/>
        <end position="32"/>
    </location>
</feature>
<evidence type="ECO:0000313" key="2">
    <source>
        <dbReference type="EMBL" id="RDI97575.1"/>
    </source>
</evidence>
<organism evidence="2 3">
    <name type="scientific">Dyella solisilvae</name>
    <dbReference type="NCBI Taxonomy" id="1920168"/>
    <lineage>
        <taxon>Bacteria</taxon>
        <taxon>Pseudomonadati</taxon>
        <taxon>Pseudomonadota</taxon>
        <taxon>Gammaproteobacteria</taxon>
        <taxon>Lysobacterales</taxon>
        <taxon>Rhodanobacteraceae</taxon>
        <taxon>Dyella</taxon>
    </lineage>
</organism>
<name>A0A370K4I0_9GAMM</name>
<sequence>MKPITTPKQAGWRYAAACATVITGASFAYALAQLMGGRAAEAGPWRFLSVASLYACVLLARRWWIATARRARSRQAAPR</sequence>
<accession>A0A370K4I0</accession>
<keyword evidence="1" id="KW-1133">Transmembrane helix</keyword>
<reference evidence="2 3" key="1">
    <citation type="submission" date="2018-07" db="EMBL/GenBank/DDBJ databases">
        <title>Dyella solisilvae sp. nov., isolated from the pine and broad-leaved mixed forest soil.</title>
        <authorList>
            <person name="Gao Z."/>
            <person name="Qiu L."/>
        </authorList>
    </citation>
    <scope>NUCLEOTIDE SEQUENCE [LARGE SCALE GENOMIC DNA]</scope>
    <source>
        <strain evidence="2 3">DHG54</strain>
    </source>
</reference>
<dbReference type="EMBL" id="QQSY01000004">
    <property type="protein sequence ID" value="RDI97575.1"/>
    <property type="molecule type" value="Genomic_DNA"/>
</dbReference>
<dbReference type="AlphaFoldDB" id="A0A370K4I0"/>
<evidence type="ECO:0008006" key="4">
    <source>
        <dbReference type="Google" id="ProtNLM"/>
    </source>
</evidence>
<evidence type="ECO:0000256" key="1">
    <source>
        <dbReference type="SAM" id="Phobius"/>
    </source>
</evidence>
<gene>
    <name evidence="2" type="ORF">DVT68_14865</name>
</gene>
<proteinExistence type="predicted"/>
<feature type="transmembrane region" description="Helical" evidence="1">
    <location>
        <begin position="44"/>
        <end position="64"/>
    </location>
</feature>
<dbReference type="RefSeq" id="WP_114825893.1">
    <property type="nucleotide sequence ID" value="NZ_QQSY01000004.1"/>
</dbReference>
<protein>
    <recommendedName>
        <fullName evidence="4">DUF3649 domain-containing protein</fullName>
    </recommendedName>
</protein>
<dbReference type="Proteomes" id="UP000254711">
    <property type="component" value="Unassembled WGS sequence"/>
</dbReference>
<keyword evidence="3" id="KW-1185">Reference proteome</keyword>
<evidence type="ECO:0000313" key="3">
    <source>
        <dbReference type="Proteomes" id="UP000254711"/>
    </source>
</evidence>